<dbReference type="Proteomes" id="UP001066276">
    <property type="component" value="Chromosome 6"/>
</dbReference>
<keyword evidence="2" id="KW-1185">Reference proteome</keyword>
<proteinExistence type="predicted"/>
<gene>
    <name evidence="1" type="ORF">NDU88_005235</name>
</gene>
<evidence type="ECO:0000313" key="1">
    <source>
        <dbReference type="EMBL" id="KAJ1138854.1"/>
    </source>
</evidence>
<evidence type="ECO:0000313" key="2">
    <source>
        <dbReference type="Proteomes" id="UP001066276"/>
    </source>
</evidence>
<dbReference type="EMBL" id="JANPWB010000010">
    <property type="protein sequence ID" value="KAJ1138854.1"/>
    <property type="molecule type" value="Genomic_DNA"/>
</dbReference>
<comment type="caution">
    <text evidence="1">The sequence shown here is derived from an EMBL/GenBank/DDBJ whole genome shotgun (WGS) entry which is preliminary data.</text>
</comment>
<organism evidence="1 2">
    <name type="scientific">Pleurodeles waltl</name>
    <name type="common">Iberian ribbed newt</name>
    <dbReference type="NCBI Taxonomy" id="8319"/>
    <lineage>
        <taxon>Eukaryota</taxon>
        <taxon>Metazoa</taxon>
        <taxon>Chordata</taxon>
        <taxon>Craniata</taxon>
        <taxon>Vertebrata</taxon>
        <taxon>Euteleostomi</taxon>
        <taxon>Amphibia</taxon>
        <taxon>Batrachia</taxon>
        <taxon>Caudata</taxon>
        <taxon>Salamandroidea</taxon>
        <taxon>Salamandridae</taxon>
        <taxon>Pleurodelinae</taxon>
        <taxon>Pleurodeles</taxon>
    </lineage>
</organism>
<accession>A0AAV7QEN9</accession>
<reference evidence="1" key="1">
    <citation type="journal article" date="2022" name="bioRxiv">
        <title>Sequencing and chromosome-scale assembly of the giantPleurodeles waltlgenome.</title>
        <authorList>
            <person name="Brown T."/>
            <person name="Elewa A."/>
            <person name="Iarovenko S."/>
            <person name="Subramanian E."/>
            <person name="Araus A.J."/>
            <person name="Petzold A."/>
            <person name="Susuki M."/>
            <person name="Suzuki K.-i.T."/>
            <person name="Hayashi T."/>
            <person name="Toyoda A."/>
            <person name="Oliveira C."/>
            <person name="Osipova E."/>
            <person name="Leigh N.D."/>
            <person name="Simon A."/>
            <person name="Yun M.H."/>
        </authorList>
    </citation>
    <scope>NUCLEOTIDE SEQUENCE</scope>
    <source>
        <strain evidence="1">20211129_DDA</strain>
        <tissue evidence="1">Liver</tissue>
    </source>
</reference>
<sequence>MDARVRSLPPGPLNRLGSPDLEGCGARLWFPTWGDPRAPHRTESTRGWIPVHKVYRIGGWCCRPARGMSGMPCCGACPRSGGSAARSGGSLDQELLKRKTSTGRPALYWVLDPEMNVPACRAYS</sequence>
<name>A0AAV7QEN9_PLEWA</name>
<protein>
    <submittedName>
        <fullName evidence="1">Uncharacterized protein</fullName>
    </submittedName>
</protein>
<dbReference type="AlphaFoldDB" id="A0AAV7QEN9"/>